<sequence>MSVHTAITAHSKKQHDHIEAFLQLDQLREQAIDQALQQCIKKESFSITEINQISRQINEHALKGISPVRKLVTEQMIQDYADRTKQQ</sequence>
<dbReference type="RefSeq" id="WP_155701348.1">
    <property type="nucleotide sequence ID" value="NZ_CP034235.1"/>
</dbReference>
<protein>
    <submittedName>
        <fullName evidence="1">DUF2533 family protein</fullName>
    </submittedName>
</protein>
<gene>
    <name evidence="1" type="ORF">EHS13_16200</name>
</gene>
<dbReference type="Proteomes" id="UP000426246">
    <property type="component" value="Chromosome"/>
</dbReference>
<accession>A0A6B8RL21</accession>
<dbReference type="InterPro" id="IPR019688">
    <property type="entry name" value="DUF2533"/>
</dbReference>
<evidence type="ECO:0000313" key="1">
    <source>
        <dbReference type="EMBL" id="QGQ96312.1"/>
    </source>
</evidence>
<dbReference type="Pfam" id="PF10752">
    <property type="entry name" value="DUF2533"/>
    <property type="match status" value="1"/>
</dbReference>
<organism evidence="1 2">
    <name type="scientific">Paenibacillus psychroresistens</name>
    <dbReference type="NCBI Taxonomy" id="1778678"/>
    <lineage>
        <taxon>Bacteria</taxon>
        <taxon>Bacillati</taxon>
        <taxon>Bacillota</taxon>
        <taxon>Bacilli</taxon>
        <taxon>Bacillales</taxon>
        <taxon>Paenibacillaceae</taxon>
        <taxon>Paenibacillus</taxon>
    </lineage>
</organism>
<proteinExistence type="predicted"/>
<dbReference type="KEGG" id="ppsc:EHS13_16200"/>
<dbReference type="AlphaFoldDB" id="A0A6B8RL21"/>
<evidence type="ECO:0000313" key="2">
    <source>
        <dbReference type="Proteomes" id="UP000426246"/>
    </source>
</evidence>
<reference evidence="2" key="1">
    <citation type="submission" date="2018-11" db="EMBL/GenBank/DDBJ databases">
        <title>Complete genome sequence of Paenibacillus sp. ML311-T8.</title>
        <authorList>
            <person name="Nam Y.-D."/>
            <person name="Kang J."/>
            <person name="Chung W.-H."/>
            <person name="Park Y.S."/>
        </authorList>
    </citation>
    <scope>NUCLEOTIDE SEQUENCE [LARGE SCALE GENOMIC DNA]</scope>
    <source>
        <strain evidence="2">ML311-T8</strain>
    </source>
</reference>
<dbReference type="EMBL" id="CP034235">
    <property type="protein sequence ID" value="QGQ96312.1"/>
    <property type="molecule type" value="Genomic_DNA"/>
</dbReference>
<keyword evidence="2" id="KW-1185">Reference proteome</keyword>
<dbReference type="OrthoDB" id="2679622at2"/>
<name>A0A6B8RL21_9BACL</name>